<feature type="transmembrane region" description="Helical" evidence="2">
    <location>
        <begin position="69"/>
        <end position="84"/>
    </location>
</feature>
<dbReference type="AlphaFoldDB" id="A0A6C2CA68"/>
<dbReference type="EMBL" id="SDGZ01000009">
    <property type="protein sequence ID" value="TYC50303.1"/>
    <property type="molecule type" value="Genomic_DNA"/>
</dbReference>
<keyword evidence="2" id="KW-0472">Membrane</keyword>
<feature type="region of interest" description="Disordered" evidence="1">
    <location>
        <begin position="1"/>
        <end position="23"/>
    </location>
</feature>
<feature type="transmembrane region" description="Helical" evidence="2">
    <location>
        <begin position="138"/>
        <end position="159"/>
    </location>
</feature>
<evidence type="ECO:0000256" key="1">
    <source>
        <dbReference type="SAM" id="MobiDB-lite"/>
    </source>
</evidence>
<keyword evidence="2" id="KW-1133">Transmembrane helix</keyword>
<dbReference type="OrthoDB" id="2145555at2"/>
<feature type="transmembrane region" description="Helical" evidence="2">
    <location>
        <begin position="195"/>
        <end position="211"/>
    </location>
</feature>
<protein>
    <recommendedName>
        <fullName evidence="5">Integral membrane protein</fullName>
    </recommendedName>
</protein>
<proteinExistence type="predicted"/>
<feature type="transmembrane region" description="Helical" evidence="2">
    <location>
        <begin position="91"/>
        <end position="108"/>
    </location>
</feature>
<evidence type="ECO:0000256" key="2">
    <source>
        <dbReference type="SAM" id="Phobius"/>
    </source>
</evidence>
<reference evidence="3 4" key="1">
    <citation type="submission" date="2019-01" db="EMBL/GenBank/DDBJ databases">
        <title>Weissella sp. nov., a novel lactic acid bacterium isolated from animal feces.</title>
        <authorList>
            <person name="Wang L.-T."/>
        </authorList>
    </citation>
    <scope>NUCLEOTIDE SEQUENCE [LARGE SCALE GENOMIC DNA]</scope>
    <source>
        <strain evidence="3 4">8H-2</strain>
    </source>
</reference>
<sequence>MDHNYQAPPQTNGGPNPTIKRKPTKNTWRNFPYISLLLATISQLLIWWIYPLIYSKNLEGGQWQENPLLLFYSVVCAVVIFSTFRRGLTDWKNYLILLIPALSLYFLYRRMSGQQVLLVALLPIALVLIQSKWLNLQNILGLIMFSGVATVTFPVTIFYQQNTYLTIPFLLSLLPLLLSYLFYMSSLFVTQGSEMRLTALVFGIMLLLNVLSLPWNIWTILASLIIIFTWMILINLNLKRRYRFGVYAVLQMITVMLIFLQQK</sequence>
<evidence type="ECO:0008006" key="5">
    <source>
        <dbReference type="Google" id="ProtNLM"/>
    </source>
</evidence>
<organism evidence="3 4">
    <name type="scientific">Weissella muntiaci</name>
    <dbReference type="NCBI Taxonomy" id="2508881"/>
    <lineage>
        <taxon>Bacteria</taxon>
        <taxon>Bacillati</taxon>
        <taxon>Bacillota</taxon>
        <taxon>Bacilli</taxon>
        <taxon>Lactobacillales</taxon>
        <taxon>Lactobacillaceae</taxon>
        <taxon>Weissella</taxon>
    </lineage>
</organism>
<feature type="transmembrane region" description="Helical" evidence="2">
    <location>
        <begin position="165"/>
        <end position="183"/>
    </location>
</feature>
<feature type="transmembrane region" description="Helical" evidence="2">
    <location>
        <begin position="114"/>
        <end position="131"/>
    </location>
</feature>
<dbReference type="Proteomes" id="UP000371977">
    <property type="component" value="Unassembled WGS sequence"/>
</dbReference>
<feature type="transmembrane region" description="Helical" evidence="2">
    <location>
        <begin position="217"/>
        <end position="237"/>
    </location>
</feature>
<feature type="transmembrane region" description="Helical" evidence="2">
    <location>
        <begin position="244"/>
        <end position="261"/>
    </location>
</feature>
<feature type="transmembrane region" description="Helical" evidence="2">
    <location>
        <begin position="30"/>
        <end position="49"/>
    </location>
</feature>
<evidence type="ECO:0000313" key="3">
    <source>
        <dbReference type="EMBL" id="TYC50303.1"/>
    </source>
</evidence>
<keyword evidence="2" id="KW-0812">Transmembrane</keyword>
<gene>
    <name evidence="3" type="ORF">ESZ50_02840</name>
</gene>
<dbReference type="RefSeq" id="WP_148622094.1">
    <property type="nucleotide sequence ID" value="NZ_SDGZ01000009.1"/>
</dbReference>
<evidence type="ECO:0000313" key="4">
    <source>
        <dbReference type="Proteomes" id="UP000371977"/>
    </source>
</evidence>
<name>A0A6C2CA68_9LACO</name>
<comment type="caution">
    <text evidence="3">The sequence shown here is derived from an EMBL/GenBank/DDBJ whole genome shotgun (WGS) entry which is preliminary data.</text>
</comment>
<keyword evidence="4" id="KW-1185">Reference proteome</keyword>
<accession>A0A6C2CA68</accession>